<proteinExistence type="predicted"/>
<dbReference type="AlphaFoldDB" id="A0A2M7H3N7"/>
<evidence type="ECO:0000313" key="3">
    <source>
        <dbReference type="Proteomes" id="UP000230292"/>
    </source>
</evidence>
<evidence type="ECO:0000313" key="2">
    <source>
        <dbReference type="EMBL" id="PIW36842.1"/>
    </source>
</evidence>
<accession>A0A2M7H3N7</accession>
<gene>
    <name evidence="2" type="ORF">COW24_03305</name>
</gene>
<evidence type="ECO:0000256" key="1">
    <source>
        <dbReference type="SAM" id="MobiDB-lite"/>
    </source>
</evidence>
<name>A0A2M7H3N7_9BACT</name>
<protein>
    <submittedName>
        <fullName evidence="2">Uncharacterized protein</fullName>
    </submittedName>
</protein>
<organism evidence="2 3">
    <name type="scientific">Candidatus Kerfeldbacteria bacterium CG15_BIG_FIL_POST_REV_8_21_14_020_45_12</name>
    <dbReference type="NCBI Taxonomy" id="2014247"/>
    <lineage>
        <taxon>Bacteria</taxon>
        <taxon>Candidatus Kerfeldiibacteriota</taxon>
    </lineage>
</organism>
<comment type="caution">
    <text evidence="2">The sequence shown here is derived from an EMBL/GenBank/DDBJ whole genome shotgun (WGS) entry which is preliminary data.</text>
</comment>
<reference evidence="2 3" key="1">
    <citation type="submission" date="2017-09" db="EMBL/GenBank/DDBJ databases">
        <title>Depth-based differentiation of microbial function through sediment-hosted aquifers and enrichment of novel symbionts in the deep terrestrial subsurface.</title>
        <authorList>
            <person name="Probst A.J."/>
            <person name="Ladd B."/>
            <person name="Jarett J.K."/>
            <person name="Geller-Mcgrath D.E."/>
            <person name="Sieber C.M."/>
            <person name="Emerson J.B."/>
            <person name="Anantharaman K."/>
            <person name="Thomas B.C."/>
            <person name="Malmstrom R."/>
            <person name="Stieglmeier M."/>
            <person name="Klingl A."/>
            <person name="Woyke T."/>
            <person name="Ryan C.M."/>
            <person name="Banfield J.F."/>
        </authorList>
    </citation>
    <scope>NUCLEOTIDE SEQUENCE [LARGE SCALE GENOMIC DNA]</scope>
    <source>
        <strain evidence="2">CG15_BIG_FIL_POST_REV_8_21_14_020_45_12</strain>
    </source>
</reference>
<feature type="region of interest" description="Disordered" evidence="1">
    <location>
        <begin position="31"/>
        <end position="60"/>
    </location>
</feature>
<sequence>MSERRFGKKEAIIAGALVAGAAGVMTERNTNDAVGVESSDSADSASLDTNSREVIDTSPEAQADRLQDLLTEKFPSLTVQREGSTFHVIDSSLGENGLSILDISPNEDGGHSAWLSDDLQEWLEGEANVFKYNKNAHLDGYELRVKGADVETAIADAQALAKFKEKSEAPTASFGDMFDSKLGSSLDIQKTVFYQEDDPAEADTGR</sequence>
<dbReference type="Proteomes" id="UP000230292">
    <property type="component" value="Unassembled WGS sequence"/>
</dbReference>
<dbReference type="EMBL" id="PFGC01000038">
    <property type="protein sequence ID" value="PIW36842.1"/>
    <property type="molecule type" value="Genomic_DNA"/>
</dbReference>